<dbReference type="AlphaFoldDB" id="A0A7R9YXX1"/>
<organism evidence="1">
    <name type="scientific">Pseudictyota dubia</name>
    <dbReference type="NCBI Taxonomy" id="2749911"/>
    <lineage>
        <taxon>Eukaryota</taxon>
        <taxon>Sar</taxon>
        <taxon>Stramenopiles</taxon>
        <taxon>Ochrophyta</taxon>
        <taxon>Bacillariophyta</taxon>
        <taxon>Mediophyceae</taxon>
        <taxon>Biddulphiophycidae</taxon>
        <taxon>Eupodiscales</taxon>
        <taxon>Odontellaceae</taxon>
        <taxon>Pseudictyota</taxon>
    </lineage>
</organism>
<sequence length="106" mass="11837">MLHVCRTKSSHVWKLKQPVLMDATAGAFDMRLFFLSSFADAIANEEDDYAREEVTTARMVQTILQACSALMPVWNKGKTTLPIMSCVVPLPKLSWLVTRASAVHLV</sequence>
<reference evidence="1" key="1">
    <citation type="submission" date="2021-01" db="EMBL/GenBank/DDBJ databases">
        <authorList>
            <person name="Corre E."/>
            <person name="Pelletier E."/>
            <person name="Niang G."/>
            <person name="Scheremetjew M."/>
            <person name="Finn R."/>
            <person name="Kale V."/>
            <person name="Holt S."/>
            <person name="Cochrane G."/>
            <person name="Meng A."/>
            <person name="Brown T."/>
            <person name="Cohen L."/>
        </authorList>
    </citation>
    <scope>NUCLEOTIDE SEQUENCE</scope>
    <source>
        <strain evidence="1">CCMP147</strain>
    </source>
</reference>
<name>A0A7R9YXX1_9STRA</name>
<evidence type="ECO:0000313" key="1">
    <source>
        <dbReference type="EMBL" id="CAD8292943.1"/>
    </source>
</evidence>
<protein>
    <submittedName>
        <fullName evidence="1">Uncharacterized protein</fullName>
    </submittedName>
</protein>
<proteinExistence type="predicted"/>
<accession>A0A7R9YXX1</accession>
<gene>
    <name evidence="1" type="ORF">TDUB1175_LOCUS1250</name>
</gene>
<dbReference type="EMBL" id="HBED01002530">
    <property type="protein sequence ID" value="CAD8292943.1"/>
    <property type="molecule type" value="Transcribed_RNA"/>
</dbReference>